<evidence type="ECO:0000256" key="5">
    <source>
        <dbReference type="ARBA" id="ARBA00023136"/>
    </source>
</evidence>
<evidence type="ECO:0000256" key="6">
    <source>
        <dbReference type="SAM" id="Phobius"/>
    </source>
</evidence>
<comment type="subcellular location">
    <subcellularLocation>
        <location evidence="1">Cell membrane</location>
        <topology evidence="1">Multi-pass membrane protein</topology>
    </subcellularLocation>
</comment>
<dbReference type="OrthoDB" id="3243324at2"/>
<dbReference type="EMBL" id="FNPI01000014">
    <property type="protein sequence ID" value="SDZ49263.1"/>
    <property type="molecule type" value="Genomic_DNA"/>
</dbReference>
<accession>A0A1H3TG49</accession>
<feature type="transmembrane region" description="Helical" evidence="6">
    <location>
        <begin position="44"/>
        <end position="65"/>
    </location>
</feature>
<dbReference type="STRING" id="1503961.SAMN05421736_114108"/>
<name>A0A1H3TG49_9BACI</name>
<dbReference type="InterPro" id="IPR027379">
    <property type="entry name" value="CLS_N"/>
</dbReference>
<evidence type="ECO:0000256" key="2">
    <source>
        <dbReference type="ARBA" id="ARBA00022475"/>
    </source>
</evidence>
<organism evidence="8 9">
    <name type="scientific">Evansella caseinilytica</name>
    <dbReference type="NCBI Taxonomy" id="1503961"/>
    <lineage>
        <taxon>Bacteria</taxon>
        <taxon>Bacillati</taxon>
        <taxon>Bacillota</taxon>
        <taxon>Bacilli</taxon>
        <taxon>Bacillales</taxon>
        <taxon>Bacillaceae</taxon>
        <taxon>Evansella</taxon>
    </lineage>
</organism>
<reference evidence="9" key="1">
    <citation type="submission" date="2016-10" db="EMBL/GenBank/DDBJ databases">
        <authorList>
            <person name="Varghese N."/>
            <person name="Submissions S."/>
        </authorList>
    </citation>
    <scope>NUCLEOTIDE SEQUENCE [LARGE SCALE GENOMIC DNA]</scope>
    <source>
        <strain evidence="9">SP</strain>
    </source>
</reference>
<sequence length="70" mass="8328">MEEVTEMLSEVNWSLIVPILIIQFVLMVIAFVDCFRHNRTNGPQWVWILVIVFFQVIGPILYFIFGRRND</sequence>
<dbReference type="GO" id="GO:0005886">
    <property type="term" value="C:plasma membrane"/>
    <property type="evidence" value="ECO:0007669"/>
    <property type="project" value="UniProtKB-SubCell"/>
</dbReference>
<dbReference type="AlphaFoldDB" id="A0A1H3TG49"/>
<feature type="domain" description="Cardiolipin synthase N-terminal" evidence="7">
    <location>
        <begin position="25"/>
        <end position="67"/>
    </location>
</feature>
<keyword evidence="3 6" id="KW-0812">Transmembrane</keyword>
<gene>
    <name evidence="8" type="ORF">SAMN05421736_114108</name>
</gene>
<dbReference type="Pfam" id="PF13396">
    <property type="entry name" value="PLDc_N"/>
    <property type="match status" value="1"/>
</dbReference>
<keyword evidence="9" id="KW-1185">Reference proteome</keyword>
<evidence type="ECO:0000313" key="9">
    <source>
        <dbReference type="Proteomes" id="UP000198935"/>
    </source>
</evidence>
<keyword evidence="4 6" id="KW-1133">Transmembrane helix</keyword>
<evidence type="ECO:0000256" key="3">
    <source>
        <dbReference type="ARBA" id="ARBA00022692"/>
    </source>
</evidence>
<keyword evidence="5 6" id="KW-0472">Membrane</keyword>
<evidence type="ECO:0000259" key="7">
    <source>
        <dbReference type="Pfam" id="PF13396"/>
    </source>
</evidence>
<evidence type="ECO:0000256" key="4">
    <source>
        <dbReference type="ARBA" id="ARBA00022989"/>
    </source>
</evidence>
<keyword evidence="2" id="KW-1003">Cell membrane</keyword>
<evidence type="ECO:0000256" key="1">
    <source>
        <dbReference type="ARBA" id="ARBA00004651"/>
    </source>
</evidence>
<evidence type="ECO:0000313" key="8">
    <source>
        <dbReference type="EMBL" id="SDZ49263.1"/>
    </source>
</evidence>
<dbReference type="Proteomes" id="UP000198935">
    <property type="component" value="Unassembled WGS sequence"/>
</dbReference>
<protein>
    <submittedName>
        <fullName evidence="8">Phospholipase_D-nuclease N-terminal</fullName>
    </submittedName>
</protein>
<feature type="transmembrane region" description="Helical" evidence="6">
    <location>
        <begin position="12"/>
        <end position="32"/>
    </location>
</feature>
<proteinExistence type="predicted"/>